<gene>
    <name evidence="1" type="ORF">T265_09912</name>
</gene>
<dbReference type="AlphaFoldDB" id="A0A074Z468"/>
<accession>A0A074Z468</accession>
<keyword evidence="2" id="KW-1185">Reference proteome</keyword>
<evidence type="ECO:0000313" key="2">
    <source>
        <dbReference type="Proteomes" id="UP000054324"/>
    </source>
</evidence>
<dbReference type="RefSeq" id="XP_009174392.1">
    <property type="nucleotide sequence ID" value="XM_009176128.1"/>
</dbReference>
<reference evidence="1 2" key="1">
    <citation type="submission" date="2013-11" db="EMBL/GenBank/DDBJ databases">
        <title>Opisthorchis viverrini - life in the bile duct.</title>
        <authorList>
            <person name="Young N.D."/>
            <person name="Nagarajan N."/>
            <person name="Lin S.J."/>
            <person name="Korhonen P.K."/>
            <person name="Jex A.R."/>
            <person name="Hall R.S."/>
            <person name="Safavi-Hemami H."/>
            <person name="Kaewkong W."/>
            <person name="Bertrand D."/>
            <person name="Gao S."/>
            <person name="Seet Q."/>
            <person name="Wongkham S."/>
            <person name="Teh B.T."/>
            <person name="Wongkham C."/>
            <person name="Intapan P.M."/>
            <person name="Maleewong W."/>
            <person name="Yang X."/>
            <person name="Hu M."/>
            <person name="Wang Z."/>
            <person name="Hofmann A."/>
            <person name="Sternberg P.W."/>
            <person name="Tan P."/>
            <person name="Wang J."/>
            <person name="Gasser R.B."/>
        </authorList>
    </citation>
    <scope>NUCLEOTIDE SEQUENCE [LARGE SCALE GENOMIC DNA]</scope>
</reference>
<evidence type="ECO:0000313" key="1">
    <source>
        <dbReference type="EMBL" id="KER21848.1"/>
    </source>
</evidence>
<dbReference type="EMBL" id="KL596936">
    <property type="protein sequence ID" value="KER21848.1"/>
    <property type="molecule type" value="Genomic_DNA"/>
</dbReference>
<sequence length="61" mass="6408">MPFSSTLHVATYVVCAVSKQEPSILRLSGESGRLETSALGQVSVRAIPSSFGSLDDLVEIA</sequence>
<dbReference type="KEGG" id="ovi:T265_09912"/>
<dbReference type="Proteomes" id="UP000054324">
    <property type="component" value="Unassembled WGS sequence"/>
</dbReference>
<dbReference type="GeneID" id="20324080"/>
<organism evidence="1 2">
    <name type="scientific">Opisthorchis viverrini</name>
    <name type="common">Southeast Asian liver fluke</name>
    <dbReference type="NCBI Taxonomy" id="6198"/>
    <lineage>
        <taxon>Eukaryota</taxon>
        <taxon>Metazoa</taxon>
        <taxon>Spiralia</taxon>
        <taxon>Lophotrochozoa</taxon>
        <taxon>Platyhelminthes</taxon>
        <taxon>Trematoda</taxon>
        <taxon>Digenea</taxon>
        <taxon>Opisthorchiida</taxon>
        <taxon>Opisthorchiata</taxon>
        <taxon>Opisthorchiidae</taxon>
        <taxon>Opisthorchis</taxon>
    </lineage>
</organism>
<proteinExistence type="predicted"/>
<name>A0A074Z468_OPIVI</name>
<protein>
    <submittedName>
        <fullName evidence="1">Uncharacterized protein</fullName>
    </submittedName>
</protein>
<dbReference type="CTD" id="20324080"/>